<accession>A0A803N1R4</accession>
<name>A0A803N1R4_CHEQI</name>
<feature type="transmembrane region" description="Helical" evidence="4">
    <location>
        <begin position="105"/>
        <end position="130"/>
    </location>
</feature>
<keyword evidence="4" id="KW-1133">Transmembrane helix</keyword>
<dbReference type="EnsemblPlants" id="AUR62039004-RA">
    <property type="protein sequence ID" value="AUR62039004-RA:cds"/>
    <property type="gene ID" value="AUR62039004"/>
</dbReference>
<reference evidence="6" key="2">
    <citation type="submission" date="2021-03" db="UniProtKB">
        <authorList>
            <consortium name="EnsemblPlants"/>
        </authorList>
    </citation>
    <scope>IDENTIFICATION</scope>
</reference>
<dbReference type="PROSITE" id="PS50011">
    <property type="entry name" value="PROTEIN_KINASE_DOM"/>
    <property type="match status" value="1"/>
</dbReference>
<dbReference type="AlphaFoldDB" id="A0A803N1R4"/>
<dbReference type="PROSITE" id="PS00108">
    <property type="entry name" value="PROTEIN_KINASE_ST"/>
    <property type="match status" value="1"/>
</dbReference>
<dbReference type="InterPro" id="IPR008271">
    <property type="entry name" value="Ser/Thr_kinase_AS"/>
</dbReference>
<evidence type="ECO:0000256" key="2">
    <source>
        <dbReference type="ARBA" id="ARBA00022741"/>
    </source>
</evidence>
<dbReference type="GO" id="GO:0005634">
    <property type="term" value="C:nucleus"/>
    <property type="evidence" value="ECO:0007669"/>
    <property type="project" value="TreeGrafter"/>
</dbReference>
<comment type="similarity">
    <text evidence="1">Belongs to the protein kinase superfamily. CMGC Ser/Thr protein kinase family. CDC2/CDKX subfamily.</text>
</comment>
<dbReference type="InterPro" id="IPR000719">
    <property type="entry name" value="Prot_kinase_dom"/>
</dbReference>
<proteinExistence type="inferred from homology"/>
<keyword evidence="4" id="KW-0472">Membrane</keyword>
<evidence type="ECO:0000256" key="4">
    <source>
        <dbReference type="SAM" id="Phobius"/>
    </source>
</evidence>
<keyword evidence="7" id="KW-1185">Reference proteome</keyword>
<dbReference type="GO" id="GO:0005524">
    <property type="term" value="F:ATP binding"/>
    <property type="evidence" value="ECO:0007669"/>
    <property type="project" value="UniProtKB-KW"/>
</dbReference>
<sequence>MSCSLYLVFEYMEHDLAGLAASLDIKFTEPQVKFYMHQLISGLEHCHNHGVLHCDIKGSNLLLDNGGILKIADFGLATFFLSKQETSYDQSCCHSMVPTTEPQNFFLGLLIIVSASICGVLAAFWLSYWLGGLSCPVALSLRDFDDNKRLAVVLNSKERKDVHFAKNSSEQKKSLEGIKILLAEVSSGKSRS</sequence>
<dbReference type="Pfam" id="PF00069">
    <property type="entry name" value="Pkinase"/>
    <property type="match status" value="1"/>
</dbReference>
<evidence type="ECO:0000256" key="3">
    <source>
        <dbReference type="ARBA" id="ARBA00022840"/>
    </source>
</evidence>
<dbReference type="GO" id="GO:0032968">
    <property type="term" value="P:positive regulation of transcription elongation by RNA polymerase II"/>
    <property type="evidence" value="ECO:0007669"/>
    <property type="project" value="TreeGrafter"/>
</dbReference>
<dbReference type="SUPFAM" id="SSF56112">
    <property type="entry name" value="Protein kinase-like (PK-like)"/>
    <property type="match status" value="1"/>
</dbReference>
<keyword evidence="3" id="KW-0067">ATP-binding</keyword>
<dbReference type="InterPro" id="IPR050108">
    <property type="entry name" value="CDK"/>
</dbReference>
<dbReference type="Proteomes" id="UP000596660">
    <property type="component" value="Unplaced"/>
</dbReference>
<dbReference type="Gene3D" id="1.10.510.10">
    <property type="entry name" value="Transferase(Phosphotransferase) domain 1"/>
    <property type="match status" value="1"/>
</dbReference>
<organism evidence="6 7">
    <name type="scientific">Chenopodium quinoa</name>
    <name type="common">Quinoa</name>
    <dbReference type="NCBI Taxonomy" id="63459"/>
    <lineage>
        <taxon>Eukaryota</taxon>
        <taxon>Viridiplantae</taxon>
        <taxon>Streptophyta</taxon>
        <taxon>Embryophyta</taxon>
        <taxon>Tracheophyta</taxon>
        <taxon>Spermatophyta</taxon>
        <taxon>Magnoliopsida</taxon>
        <taxon>eudicotyledons</taxon>
        <taxon>Gunneridae</taxon>
        <taxon>Pentapetalae</taxon>
        <taxon>Caryophyllales</taxon>
        <taxon>Chenopodiaceae</taxon>
        <taxon>Chenopodioideae</taxon>
        <taxon>Atripliceae</taxon>
        <taxon>Chenopodium</taxon>
    </lineage>
</organism>
<keyword evidence="4" id="KW-0812">Transmembrane</keyword>
<dbReference type="PANTHER" id="PTHR24056:SF176">
    <property type="entry name" value="OS01G0367700 PROTEIN"/>
    <property type="match status" value="1"/>
</dbReference>
<reference evidence="6" key="1">
    <citation type="journal article" date="2017" name="Nature">
        <title>The genome of Chenopodium quinoa.</title>
        <authorList>
            <person name="Jarvis D.E."/>
            <person name="Ho Y.S."/>
            <person name="Lightfoot D.J."/>
            <person name="Schmoeckel S.M."/>
            <person name="Li B."/>
            <person name="Borm T.J.A."/>
            <person name="Ohyanagi H."/>
            <person name="Mineta K."/>
            <person name="Michell C.T."/>
            <person name="Saber N."/>
            <person name="Kharbatia N.M."/>
            <person name="Rupper R.R."/>
            <person name="Sharp A.R."/>
            <person name="Dally N."/>
            <person name="Boughton B.A."/>
            <person name="Woo Y.H."/>
            <person name="Gao G."/>
            <person name="Schijlen E.G.W.M."/>
            <person name="Guo X."/>
            <person name="Momin A.A."/>
            <person name="Negrao S."/>
            <person name="Al-Babili S."/>
            <person name="Gehring C."/>
            <person name="Roessner U."/>
            <person name="Jung C."/>
            <person name="Murphy K."/>
            <person name="Arold S.T."/>
            <person name="Gojobori T."/>
            <person name="van der Linden C.G."/>
            <person name="van Loo E.N."/>
            <person name="Jellen E.N."/>
            <person name="Maughan P.J."/>
            <person name="Tester M."/>
        </authorList>
    </citation>
    <scope>NUCLEOTIDE SEQUENCE [LARGE SCALE GENOMIC DNA]</scope>
    <source>
        <strain evidence="6">cv. PI 614886</strain>
    </source>
</reference>
<evidence type="ECO:0000313" key="7">
    <source>
        <dbReference type="Proteomes" id="UP000596660"/>
    </source>
</evidence>
<evidence type="ECO:0000259" key="5">
    <source>
        <dbReference type="PROSITE" id="PS50011"/>
    </source>
</evidence>
<dbReference type="PANTHER" id="PTHR24056">
    <property type="entry name" value="CELL DIVISION PROTEIN KINASE"/>
    <property type="match status" value="1"/>
</dbReference>
<evidence type="ECO:0000313" key="6">
    <source>
        <dbReference type="EnsemblPlants" id="AUR62039004-RA:cds"/>
    </source>
</evidence>
<dbReference type="GO" id="GO:0000307">
    <property type="term" value="C:cyclin-dependent protein kinase holoenzyme complex"/>
    <property type="evidence" value="ECO:0007669"/>
    <property type="project" value="TreeGrafter"/>
</dbReference>
<dbReference type="Gramene" id="AUR62039004-RA">
    <property type="protein sequence ID" value="AUR62039004-RA:cds"/>
    <property type="gene ID" value="AUR62039004"/>
</dbReference>
<dbReference type="SMART" id="SM00220">
    <property type="entry name" value="S_TKc"/>
    <property type="match status" value="1"/>
</dbReference>
<feature type="domain" description="Protein kinase" evidence="5">
    <location>
        <begin position="1"/>
        <end position="192"/>
    </location>
</feature>
<keyword evidence="2" id="KW-0547">Nucleotide-binding</keyword>
<evidence type="ECO:0000256" key="1">
    <source>
        <dbReference type="ARBA" id="ARBA00006485"/>
    </source>
</evidence>
<dbReference type="InterPro" id="IPR011009">
    <property type="entry name" value="Kinase-like_dom_sf"/>
</dbReference>
<protein>
    <recommendedName>
        <fullName evidence="5">Protein kinase domain-containing protein</fullName>
    </recommendedName>
</protein>
<dbReference type="GO" id="GO:0008353">
    <property type="term" value="F:RNA polymerase II CTD heptapeptide repeat kinase activity"/>
    <property type="evidence" value="ECO:0007669"/>
    <property type="project" value="TreeGrafter"/>
</dbReference>